<proteinExistence type="predicted"/>
<dbReference type="InterPro" id="IPR002893">
    <property type="entry name" value="Znf_MYND"/>
</dbReference>
<dbReference type="AlphaFoldDB" id="A0A5C3NTS4"/>
<evidence type="ECO:0000313" key="7">
    <source>
        <dbReference type="Proteomes" id="UP000308197"/>
    </source>
</evidence>
<dbReference type="Gene3D" id="6.10.140.2220">
    <property type="match status" value="1"/>
</dbReference>
<dbReference type="EMBL" id="ML211880">
    <property type="protein sequence ID" value="TFK79967.1"/>
    <property type="molecule type" value="Genomic_DNA"/>
</dbReference>
<keyword evidence="1" id="KW-0479">Metal-binding</keyword>
<gene>
    <name evidence="6" type="ORF">K466DRAFT_559509</name>
</gene>
<organism evidence="6 7">
    <name type="scientific">Polyporus arcularius HHB13444</name>
    <dbReference type="NCBI Taxonomy" id="1314778"/>
    <lineage>
        <taxon>Eukaryota</taxon>
        <taxon>Fungi</taxon>
        <taxon>Dikarya</taxon>
        <taxon>Basidiomycota</taxon>
        <taxon>Agaricomycotina</taxon>
        <taxon>Agaricomycetes</taxon>
        <taxon>Polyporales</taxon>
        <taxon>Polyporaceae</taxon>
        <taxon>Polyporus</taxon>
    </lineage>
</organism>
<sequence>MFSFSRVIRAPFRLLTSPRLHEGSPVLALGRSHASWFLVYSTRPLPDRTRAVMCLNFLIPGDPHSVGARSPAGRHIFTVGGTPGFRVMETLLSLRDEHGVAPIAVAKEHSPKRDPMELLKALDKHPYMLLADIEVLLSESELIQACAHCGKWETFHGPRFLRCSGCKSRHYCSKECQKHDWKPQYHEGECELLRAGKAYEAESRRKLHNNGWYWDYAETGDQILLADNGFHTLERAMRELDVEELAYGRRYPPHDVPPLPRHRTLPPPWHADKSGYPPGFVPTGDADLDAHIHEEYCDRMHCGPNAELTLGPPVAPTPDCVSLDALPKYPRLPKIPGSNFVPTGDPFLDEASLSDYLQKHGTFGQRKRLTKIANARVKSYLARERLAAERKERWDKVFGAVEAVESDSDVSPRD</sequence>
<dbReference type="PROSITE" id="PS01360">
    <property type="entry name" value="ZF_MYND_1"/>
    <property type="match status" value="1"/>
</dbReference>
<dbReference type="GO" id="GO:0008270">
    <property type="term" value="F:zinc ion binding"/>
    <property type="evidence" value="ECO:0007669"/>
    <property type="project" value="UniProtKB-KW"/>
</dbReference>
<dbReference type="Proteomes" id="UP000308197">
    <property type="component" value="Unassembled WGS sequence"/>
</dbReference>
<keyword evidence="7" id="KW-1185">Reference proteome</keyword>
<keyword evidence="3" id="KW-0862">Zinc</keyword>
<evidence type="ECO:0000256" key="1">
    <source>
        <dbReference type="ARBA" id="ARBA00022723"/>
    </source>
</evidence>
<dbReference type="SUPFAM" id="SSF144232">
    <property type="entry name" value="HIT/MYND zinc finger-like"/>
    <property type="match status" value="1"/>
</dbReference>
<keyword evidence="2 4" id="KW-0863">Zinc-finger</keyword>
<evidence type="ECO:0000256" key="3">
    <source>
        <dbReference type="ARBA" id="ARBA00022833"/>
    </source>
</evidence>
<evidence type="ECO:0000313" key="6">
    <source>
        <dbReference type="EMBL" id="TFK79967.1"/>
    </source>
</evidence>
<dbReference type="Pfam" id="PF01753">
    <property type="entry name" value="zf-MYND"/>
    <property type="match status" value="1"/>
</dbReference>
<dbReference type="InParanoid" id="A0A5C3NTS4"/>
<evidence type="ECO:0000256" key="2">
    <source>
        <dbReference type="ARBA" id="ARBA00022771"/>
    </source>
</evidence>
<name>A0A5C3NTS4_9APHY</name>
<protein>
    <recommendedName>
        <fullName evidence="5">MYND-type domain-containing protein</fullName>
    </recommendedName>
</protein>
<dbReference type="PROSITE" id="PS50865">
    <property type="entry name" value="ZF_MYND_2"/>
    <property type="match status" value="1"/>
</dbReference>
<reference evidence="6 7" key="1">
    <citation type="journal article" date="2019" name="Nat. Ecol. Evol.">
        <title>Megaphylogeny resolves global patterns of mushroom evolution.</title>
        <authorList>
            <person name="Varga T."/>
            <person name="Krizsan K."/>
            <person name="Foldi C."/>
            <person name="Dima B."/>
            <person name="Sanchez-Garcia M."/>
            <person name="Sanchez-Ramirez S."/>
            <person name="Szollosi G.J."/>
            <person name="Szarkandi J.G."/>
            <person name="Papp V."/>
            <person name="Albert L."/>
            <person name="Andreopoulos W."/>
            <person name="Angelini C."/>
            <person name="Antonin V."/>
            <person name="Barry K.W."/>
            <person name="Bougher N.L."/>
            <person name="Buchanan P."/>
            <person name="Buyck B."/>
            <person name="Bense V."/>
            <person name="Catcheside P."/>
            <person name="Chovatia M."/>
            <person name="Cooper J."/>
            <person name="Damon W."/>
            <person name="Desjardin D."/>
            <person name="Finy P."/>
            <person name="Geml J."/>
            <person name="Haridas S."/>
            <person name="Hughes K."/>
            <person name="Justo A."/>
            <person name="Karasinski D."/>
            <person name="Kautmanova I."/>
            <person name="Kiss B."/>
            <person name="Kocsube S."/>
            <person name="Kotiranta H."/>
            <person name="LaButti K.M."/>
            <person name="Lechner B.E."/>
            <person name="Liimatainen K."/>
            <person name="Lipzen A."/>
            <person name="Lukacs Z."/>
            <person name="Mihaltcheva S."/>
            <person name="Morgado L.N."/>
            <person name="Niskanen T."/>
            <person name="Noordeloos M.E."/>
            <person name="Ohm R.A."/>
            <person name="Ortiz-Santana B."/>
            <person name="Ovrebo C."/>
            <person name="Racz N."/>
            <person name="Riley R."/>
            <person name="Savchenko A."/>
            <person name="Shiryaev A."/>
            <person name="Soop K."/>
            <person name="Spirin V."/>
            <person name="Szebenyi C."/>
            <person name="Tomsovsky M."/>
            <person name="Tulloss R.E."/>
            <person name="Uehling J."/>
            <person name="Grigoriev I.V."/>
            <person name="Vagvolgyi C."/>
            <person name="Papp T."/>
            <person name="Martin F.M."/>
            <person name="Miettinen O."/>
            <person name="Hibbett D.S."/>
            <person name="Nagy L.G."/>
        </authorList>
    </citation>
    <scope>NUCLEOTIDE SEQUENCE [LARGE SCALE GENOMIC DNA]</scope>
    <source>
        <strain evidence="6 7">HHB13444</strain>
    </source>
</reference>
<evidence type="ECO:0000259" key="5">
    <source>
        <dbReference type="PROSITE" id="PS50865"/>
    </source>
</evidence>
<evidence type="ECO:0000256" key="4">
    <source>
        <dbReference type="PROSITE-ProRule" id="PRU00134"/>
    </source>
</evidence>
<feature type="domain" description="MYND-type" evidence="5">
    <location>
        <begin position="146"/>
        <end position="190"/>
    </location>
</feature>
<accession>A0A5C3NTS4</accession>